<comment type="catalytic activity">
    <reaction evidence="7 8">
        <text>2 pyruvate + H(+) = (2S)-2-acetolactate + CO2</text>
        <dbReference type="Rhea" id="RHEA:25249"/>
        <dbReference type="ChEBI" id="CHEBI:15361"/>
        <dbReference type="ChEBI" id="CHEBI:15378"/>
        <dbReference type="ChEBI" id="CHEBI:16526"/>
        <dbReference type="ChEBI" id="CHEBI:58476"/>
        <dbReference type="EC" id="2.2.1.6"/>
    </reaction>
</comment>
<comment type="pathway">
    <text evidence="2 8">Amino-acid biosynthesis; L-valine biosynthesis; L-valine from pyruvate: step 1/4.</text>
</comment>
<evidence type="ECO:0000256" key="3">
    <source>
        <dbReference type="ARBA" id="ARBA00006341"/>
    </source>
</evidence>
<dbReference type="InterPro" id="IPR019455">
    <property type="entry name" value="Acetolactate_synth_ssu_C"/>
</dbReference>
<keyword evidence="8 10" id="KW-0808">Transferase</keyword>
<dbReference type="NCBIfam" id="TIGR00119">
    <property type="entry name" value="acolac_sm"/>
    <property type="match status" value="1"/>
</dbReference>
<evidence type="ECO:0000256" key="5">
    <source>
        <dbReference type="ARBA" id="ARBA00022605"/>
    </source>
</evidence>
<dbReference type="InterPro" id="IPR054480">
    <property type="entry name" value="AHAS_small-like_ACT"/>
</dbReference>
<dbReference type="Proteomes" id="UP001375370">
    <property type="component" value="Chromosome"/>
</dbReference>
<reference evidence="10 11" key="1">
    <citation type="submission" date="2024-03" db="EMBL/GenBank/DDBJ databases">
        <title>A Dehalogenimonas Isolated from Estuarine Sediments Dihaloeliminates Chlorinated Alkanes.</title>
        <authorList>
            <person name="Yang Y."/>
            <person name="Wang H."/>
        </authorList>
    </citation>
    <scope>NUCLEOTIDE SEQUENCE [LARGE SCALE GENOMIC DNA]</scope>
    <source>
        <strain evidence="10 11">W</strain>
    </source>
</reference>
<dbReference type="PROSITE" id="PS51671">
    <property type="entry name" value="ACT"/>
    <property type="match status" value="1"/>
</dbReference>
<dbReference type="PANTHER" id="PTHR30239">
    <property type="entry name" value="ACETOLACTATE SYNTHASE SMALL SUBUNIT"/>
    <property type="match status" value="1"/>
</dbReference>
<evidence type="ECO:0000256" key="1">
    <source>
        <dbReference type="ARBA" id="ARBA00004974"/>
    </source>
</evidence>
<proteinExistence type="inferred from homology"/>
<comment type="subunit">
    <text evidence="4 8">Dimer of large and small chains.</text>
</comment>
<dbReference type="PANTHER" id="PTHR30239:SF0">
    <property type="entry name" value="ACETOLACTATE SYNTHASE SMALL SUBUNIT 1, CHLOROPLASTIC"/>
    <property type="match status" value="1"/>
</dbReference>
<dbReference type="EMBL" id="CP146612">
    <property type="protein sequence ID" value="WWX25270.1"/>
    <property type="molecule type" value="Genomic_DNA"/>
</dbReference>
<evidence type="ECO:0000256" key="4">
    <source>
        <dbReference type="ARBA" id="ARBA00011744"/>
    </source>
</evidence>
<evidence type="ECO:0000313" key="11">
    <source>
        <dbReference type="Proteomes" id="UP001375370"/>
    </source>
</evidence>
<dbReference type="Pfam" id="PF22629">
    <property type="entry name" value="ACT_AHAS_ss"/>
    <property type="match status" value="1"/>
</dbReference>
<protein>
    <recommendedName>
        <fullName evidence="8">Acetolactate synthase small subunit</fullName>
        <shortName evidence="8">AHAS</shortName>
        <shortName evidence="8">ALS</shortName>
        <ecNumber evidence="8">2.2.1.6</ecNumber>
    </recommendedName>
    <alternativeName>
        <fullName evidence="8">Acetohydroxy-acid synthase small subunit</fullName>
    </alternativeName>
</protein>
<evidence type="ECO:0000256" key="6">
    <source>
        <dbReference type="ARBA" id="ARBA00023304"/>
    </source>
</evidence>
<feature type="domain" description="ACT" evidence="9">
    <location>
        <begin position="7"/>
        <end position="81"/>
    </location>
</feature>
<evidence type="ECO:0000256" key="8">
    <source>
        <dbReference type="RuleBase" id="RU368092"/>
    </source>
</evidence>
<dbReference type="InterPro" id="IPR027271">
    <property type="entry name" value="Acetolactate_synth/TF_NikR_C"/>
</dbReference>
<evidence type="ECO:0000256" key="2">
    <source>
        <dbReference type="ARBA" id="ARBA00005025"/>
    </source>
</evidence>
<keyword evidence="5 8" id="KW-0028">Amino-acid biosynthesis</keyword>
<comment type="pathway">
    <text evidence="1 8">Amino-acid biosynthesis; L-isoleucine biosynthesis; L-isoleucine from 2-oxobutanoate: step 1/4.</text>
</comment>
<comment type="similarity">
    <text evidence="3 8">Belongs to the acetolactate synthase small subunit family.</text>
</comment>
<sequence length="173" mass="19274">MAAAKHTIVALVADRPGVLNRMASLFRRRGFNIDSIAVGHSETPHLSRMTIVAEGTTTQVEQIRKQVEKIIDVIRVQDITSQDIVTRELALIKVKATAENRSEIMQIVDIFRAKIVDVSAGSVMVEATGDEEKVDSLYNLLKPFGIMEMTRTGRIAMPRGDQVNRRTDVESEK</sequence>
<evidence type="ECO:0000256" key="7">
    <source>
        <dbReference type="ARBA" id="ARBA00048670"/>
    </source>
</evidence>
<organism evidence="10 11">
    <name type="scientific">Candidatus Dehalogenimonas loeffleri</name>
    <dbReference type="NCBI Taxonomy" id="3127115"/>
    <lineage>
        <taxon>Bacteria</taxon>
        <taxon>Bacillati</taxon>
        <taxon>Chloroflexota</taxon>
        <taxon>Dehalococcoidia</taxon>
        <taxon>Dehalococcoidales</taxon>
        <taxon>Dehalococcoidaceae</taxon>
        <taxon>Dehalogenimonas</taxon>
    </lineage>
</organism>
<dbReference type="EC" id="2.2.1.6" evidence="8"/>
<accession>A0ABZ2J2X8</accession>
<gene>
    <name evidence="10" type="primary">ilvN</name>
    <name evidence="10" type="ORF">V8247_08435</name>
</gene>
<dbReference type="Gene3D" id="3.30.70.260">
    <property type="match status" value="1"/>
</dbReference>
<comment type="function">
    <text evidence="8">Catalyzes the conversion of 2 pyruvate molecules into acetolactate in the first common step of the biosynthetic pathway of the branched-amino acids such as leucine, isoleucine, and valine.</text>
</comment>
<dbReference type="InterPro" id="IPR002912">
    <property type="entry name" value="ACT_dom"/>
</dbReference>
<dbReference type="InterPro" id="IPR039557">
    <property type="entry name" value="AHAS_ACT"/>
</dbReference>
<dbReference type="Pfam" id="PF10369">
    <property type="entry name" value="ALS_ss_C"/>
    <property type="match status" value="1"/>
</dbReference>
<dbReference type="CDD" id="cd04878">
    <property type="entry name" value="ACT_AHAS"/>
    <property type="match status" value="1"/>
</dbReference>
<dbReference type="GO" id="GO:0003984">
    <property type="term" value="F:acetolactate synthase activity"/>
    <property type="evidence" value="ECO:0007669"/>
    <property type="project" value="UniProtKB-EC"/>
</dbReference>
<dbReference type="Gene3D" id="3.30.70.1150">
    <property type="entry name" value="ACT-like. Chain A, domain 2"/>
    <property type="match status" value="1"/>
</dbReference>
<keyword evidence="11" id="KW-1185">Reference proteome</keyword>
<name>A0ABZ2J2X8_9CHLR</name>
<dbReference type="NCBIfam" id="NF008864">
    <property type="entry name" value="PRK11895.1"/>
    <property type="match status" value="1"/>
</dbReference>
<evidence type="ECO:0000259" key="9">
    <source>
        <dbReference type="PROSITE" id="PS51671"/>
    </source>
</evidence>
<evidence type="ECO:0000313" key="10">
    <source>
        <dbReference type="EMBL" id="WWX25270.1"/>
    </source>
</evidence>
<dbReference type="SUPFAM" id="SSF55021">
    <property type="entry name" value="ACT-like"/>
    <property type="match status" value="2"/>
</dbReference>
<dbReference type="InterPro" id="IPR045865">
    <property type="entry name" value="ACT-like_dom_sf"/>
</dbReference>
<keyword evidence="6 8" id="KW-0100">Branched-chain amino acid biosynthesis</keyword>
<dbReference type="InterPro" id="IPR004789">
    <property type="entry name" value="Acetalactate_synth_ssu"/>
</dbReference>
<dbReference type="RefSeq" id="WP_338737410.1">
    <property type="nucleotide sequence ID" value="NZ_CP146612.1"/>
</dbReference>